<sequence>MRRFIILLLPLLIGCSFQVRESEGDEERLSRRPAMEDRDVYSEFDFRSGFKPYELEERVPLVDYSTDDAERLSRESALFEDIDTELNYNDMYQPYDIYREDQLNYNGRDERIEFLEVEEVEEDNLRLDIFK</sequence>
<name>A0A9W6LM95_9FUSO</name>
<comment type="caution">
    <text evidence="1">The sequence shown here is derived from an EMBL/GenBank/DDBJ whole genome shotgun (WGS) entry which is preliminary data.</text>
</comment>
<dbReference type="Proteomes" id="UP001144471">
    <property type="component" value="Unassembled WGS sequence"/>
</dbReference>
<protein>
    <submittedName>
        <fullName evidence="1">Uncharacterized protein</fullName>
    </submittedName>
</protein>
<dbReference type="PROSITE" id="PS51257">
    <property type="entry name" value="PROKAR_LIPOPROTEIN"/>
    <property type="match status" value="1"/>
</dbReference>
<accession>A0A9W6LM95</accession>
<dbReference type="EMBL" id="BSDY01000001">
    <property type="protein sequence ID" value="GLI54680.1"/>
    <property type="molecule type" value="Genomic_DNA"/>
</dbReference>
<reference evidence="1" key="1">
    <citation type="submission" date="2022-12" db="EMBL/GenBank/DDBJ databases">
        <title>Reference genome sequencing for broad-spectrum identification of bacterial and archaeal isolates by mass spectrometry.</title>
        <authorList>
            <person name="Sekiguchi Y."/>
            <person name="Tourlousse D.M."/>
        </authorList>
    </citation>
    <scope>NUCLEOTIDE SEQUENCE</scope>
    <source>
        <strain evidence="1">10succ1</strain>
    </source>
</reference>
<evidence type="ECO:0000313" key="1">
    <source>
        <dbReference type="EMBL" id="GLI54680.1"/>
    </source>
</evidence>
<organism evidence="1 2">
    <name type="scientific">Propionigenium maris DSM 9537</name>
    <dbReference type="NCBI Taxonomy" id="1123000"/>
    <lineage>
        <taxon>Bacteria</taxon>
        <taxon>Fusobacteriati</taxon>
        <taxon>Fusobacteriota</taxon>
        <taxon>Fusobacteriia</taxon>
        <taxon>Fusobacteriales</taxon>
        <taxon>Fusobacteriaceae</taxon>
        <taxon>Propionigenium</taxon>
    </lineage>
</organism>
<evidence type="ECO:0000313" key="2">
    <source>
        <dbReference type="Proteomes" id="UP001144471"/>
    </source>
</evidence>
<dbReference type="AlphaFoldDB" id="A0A9W6LM95"/>
<dbReference type="RefSeq" id="WP_281832552.1">
    <property type="nucleotide sequence ID" value="NZ_BSDY01000001.1"/>
</dbReference>
<proteinExistence type="predicted"/>
<keyword evidence="2" id="KW-1185">Reference proteome</keyword>
<gene>
    <name evidence="1" type="ORF">PM10SUCC1_01950</name>
</gene>